<dbReference type="Proteomes" id="UP000064412">
    <property type="component" value="Unassembled WGS sequence"/>
</dbReference>
<proteinExistence type="predicted"/>
<protein>
    <recommendedName>
        <fullName evidence="3">WG repeat-containing protein</fullName>
    </recommendedName>
</protein>
<evidence type="ECO:0000313" key="2">
    <source>
        <dbReference type="Proteomes" id="UP000064412"/>
    </source>
</evidence>
<comment type="caution">
    <text evidence="1">The sequence shown here is derived from an EMBL/GenBank/DDBJ whole genome shotgun (WGS) entry which is preliminary data.</text>
</comment>
<dbReference type="EMBL" id="LNOI01000004">
    <property type="protein sequence ID" value="KUY17055.1"/>
    <property type="molecule type" value="Genomic_DNA"/>
</dbReference>
<sequence length="384" mass="45041">MRYKFIFLLFAGLCFAQQKEIKVVDAQTGEAIAKARLTLADKILYTNDDGKVLLPDNISGVEVFAASYQKENIRSYIPIVKLKPLYKDIEGVNIVNIDVKKIFEEVNKNYSRLYYNKPSVYDILYKQKNISDHKINLLLVADAKFWTDANIYNYKYAFRGDHDQFVQIGLNNIRYFQKKEENKNYFQGSSLDRSTDMIGDLFFNYELKRLIRFSNVKGTKCTGQILNERDNEQNISFKVNMPSGFKLNGFIVYNKLDKVISHFEMNYDQSAFGTIKIKNSENVEYDFHSGNGVIIFDFYKKDNKYIPTQANTYGDYYVIFNGQKHEGAFHREITFQSFKEADNKGLTNRIDFKKKIWENIPDNEKKDSDILLSEEERRFIDENK</sequence>
<evidence type="ECO:0008006" key="3">
    <source>
        <dbReference type="Google" id="ProtNLM"/>
    </source>
</evidence>
<evidence type="ECO:0000313" key="1">
    <source>
        <dbReference type="EMBL" id="KUY17055.1"/>
    </source>
</evidence>
<reference evidence="1 2" key="1">
    <citation type="submission" date="2015-11" db="EMBL/GenBank/DDBJ databases">
        <authorList>
            <person name="Nicholson A.C."/>
            <person name="Humrighouse B.W."/>
            <person name="Graziano J."/>
            <person name="Lasker B."/>
            <person name="Whitney A.M."/>
            <person name="Mcquiston J.R."/>
        </authorList>
    </citation>
    <scope>NUCLEOTIDE SEQUENCE [LARGE SCALE GENOMIC DNA]</scope>
    <source>
        <strain evidence="1 2">G4071</strain>
    </source>
</reference>
<name>A0ABD4DK26_ELIMR</name>
<accession>A0ABD4DK26</accession>
<organism evidence="1 2">
    <name type="scientific">Elizabethkingia miricola</name>
    <name type="common">Chryseobacterium miricola</name>
    <dbReference type="NCBI Taxonomy" id="172045"/>
    <lineage>
        <taxon>Bacteria</taxon>
        <taxon>Pseudomonadati</taxon>
        <taxon>Bacteroidota</taxon>
        <taxon>Flavobacteriia</taxon>
        <taxon>Flavobacteriales</taxon>
        <taxon>Weeksellaceae</taxon>
        <taxon>Elizabethkingia</taxon>
    </lineage>
</organism>
<gene>
    <name evidence="1" type="ORF">ATB95_11785</name>
</gene>
<dbReference type="RefSeq" id="WP_059345084.1">
    <property type="nucleotide sequence ID" value="NZ_CP140570.1"/>
</dbReference>
<dbReference type="AlphaFoldDB" id="A0ABD4DK26"/>